<keyword evidence="2" id="KW-1185">Reference proteome</keyword>
<gene>
    <name evidence="1" type="ORF">MELLADRAFT_113664</name>
</gene>
<dbReference type="KEGG" id="mlr:MELLADRAFT_113664"/>
<name>F4SAN9_MELLP</name>
<organism evidence="2">
    <name type="scientific">Melampsora larici-populina (strain 98AG31 / pathotype 3-4-7)</name>
    <name type="common">Poplar leaf rust fungus</name>
    <dbReference type="NCBI Taxonomy" id="747676"/>
    <lineage>
        <taxon>Eukaryota</taxon>
        <taxon>Fungi</taxon>
        <taxon>Dikarya</taxon>
        <taxon>Basidiomycota</taxon>
        <taxon>Pucciniomycotina</taxon>
        <taxon>Pucciniomycetes</taxon>
        <taxon>Pucciniales</taxon>
        <taxon>Melampsoraceae</taxon>
        <taxon>Melampsora</taxon>
    </lineage>
</organism>
<proteinExistence type="predicted"/>
<dbReference type="EMBL" id="GL883179">
    <property type="protein sequence ID" value="EGF98300.1"/>
    <property type="molecule type" value="Genomic_DNA"/>
</dbReference>
<dbReference type="VEuPathDB" id="FungiDB:MELLADRAFT_113664"/>
<dbReference type="InParanoid" id="F4SAN9"/>
<protein>
    <submittedName>
        <fullName evidence="1">Uncharacterized protein</fullName>
    </submittedName>
</protein>
<sequence length="328" mass="36384">MSKSAMSTMFNTAPTRILAPLPIRRTVNRPTQSAQADRAVLKDLSQDALTHYNMKDDWNGKVGQCWTIEIKGHLDASDSPTEYGKQQDSAKIYQAASKKWILSDATLSYTYSLSTAVIFIKAAGLCQSDCIGLAEEIEKVTINPSNSLNPTSSTQDSSLDLNSYLSMDGPMGIWGHGKKTNIISSDNSDSSDIEVMLPEGHSKRKLTDRNEKVPFQKKACLSTQSWPGKTCKLSELIIWCDKAPKGSVTTGVTKKTWYKIFGDRYHPDAGFKTPYKYCTWVLKKRSELIDWMASRPEATVKEATVVFRESFRQITSGRGGPCVAVVID</sequence>
<evidence type="ECO:0000313" key="1">
    <source>
        <dbReference type="EMBL" id="EGF98300.1"/>
    </source>
</evidence>
<dbReference type="GeneID" id="18925053"/>
<reference evidence="2" key="1">
    <citation type="journal article" date="2011" name="Proc. Natl. Acad. Sci. U.S.A.">
        <title>Obligate biotrophy features unraveled by the genomic analysis of rust fungi.</title>
        <authorList>
            <person name="Duplessis S."/>
            <person name="Cuomo C.A."/>
            <person name="Lin Y.-C."/>
            <person name="Aerts A."/>
            <person name="Tisserant E."/>
            <person name="Veneault-Fourrey C."/>
            <person name="Joly D.L."/>
            <person name="Hacquard S."/>
            <person name="Amselem J."/>
            <person name="Cantarel B.L."/>
            <person name="Chiu R."/>
            <person name="Coutinho P.M."/>
            <person name="Feau N."/>
            <person name="Field M."/>
            <person name="Frey P."/>
            <person name="Gelhaye E."/>
            <person name="Goldberg J."/>
            <person name="Grabherr M.G."/>
            <person name="Kodira C.D."/>
            <person name="Kohler A."/>
            <person name="Kuees U."/>
            <person name="Lindquist E.A."/>
            <person name="Lucas S.M."/>
            <person name="Mago R."/>
            <person name="Mauceli E."/>
            <person name="Morin E."/>
            <person name="Murat C."/>
            <person name="Pangilinan J.L."/>
            <person name="Park R."/>
            <person name="Pearson M."/>
            <person name="Quesneville H."/>
            <person name="Rouhier N."/>
            <person name="Sakthikumar S."/>
            <person name="Salamov A.A."/>
            <person name="Schmutz J."/>
            <person name="Selles B."/>
            <person name="Shapiro H."/>
            <person name="Tanguay P."/>
            <person name="Tuskan G.A."/>
            <person name="Henrissat B."/>
            <person name="Van de Peer Y."/>
            <person name="Rouze P."/>
            <person name="Ellis J.G."/>
            <person name="Dodds P.N."/>
            <person name="Schein J.E."/>
            <person name="Zhong S."/>
            <person name="Hamelin R.C."/>
            <person name="Grigoriev I.V."/>
            <person name="Szabo L.J."/>
            <person name="Martin F."/>
        </authorList>
    </citation>
    <scope>NUCLEOTIDE SEQUENCE [LARGE SCALE GENOMIC DNA]</scope>
    <source>
        <strain evidence="2">98AG31 / pathotype 3-4-7</strain>
    </source>
</reference>
<dbReference type="Proteomes" id="UP000001072">
    <property type="component" value="Unassembled WGS sequence"/>
</dbReference>
<evidence type="ECO:0000313" key="2">
    <source>
        <dbReference type="Proteomes" id="UP000001072"/>
    </source>
</evidence>
<accession>F4SAN9</accession>
<dbReference type="HOGENOM" id="CLU_847542_0_0_1"/>
<dbReference type="AlphaFoldDB" id="F4SAN9"/>
<dbReference type="RefSeq" id="XP_007418439.1">
    <property type="nucleotide sequence ID" value="XM_007418377.1"/>
</dbReference>